<evidence type="ECO:0000313" key="3">
    <source>
        <dbReference type="Proteomes" id="UP000464374"/>
    </source>
</evidence>
<dbReference type="EMBL" id="CP048020">
    <property type="protein sequence ID" value="QHX44293.1"/>
    <property type="molecule type" value="Genomic_DNA"/>
</dbReference>
<organism evidence="2 3">
    <name type="scientific">Treponema vincentii</name>
    <dbReference type="NCBI Taxonomy" id="69710"/>
    <lineage>
        <taxon>Bacteria</taxon>
        <taxon>Pseudomonadati</taxon>
        <taxon>Spirochaetota</taxon>
        <taxon>Spirochaetia</taxon>
        <taxon>Spirochaetales</taxon>
        <taxon>Treponemataceae</taxon>
        <taxon>Treponema</taxon>
    </lineage>
</organism>
<keyword evidence="1" id="KW-0472">Membrane</keyword>
<gene>
    <name evidence="2" type="ORF">GWP43_13440</name>
</gene>
<dbReference type="KEGG" id="trz:GWP43_13440"/>
<protein>
    <submittedName>
        <fullName evidence="2">Uncharacterized protein</fullName>
    </submittedName>
</protein>
<keyword evidence="1" id="KW-0812">Transmembrane</keyword>
<dbReference type="AlphaFoldDB" id="A0A6P1Y5R2"/>
<evidence type="ECO:0000256" key="1">
    <source>
        <dbReference type="SAM" id="Phobius"/>
    </source>
</evidence>
<name>A0A6P1Y5R2_9SPIR</name>
<sequence>MSGTVIISLIGTLVGMLITVGGVFIAVGGLKQKIHDSVETNKAQEEHIKTLASKDELAKAIKRSDELLVLMQKRADEDRLSGERKYTELYGLLNVHSERIGKLEVSQAQVFKMLDKLDSNINNGFKDMKEDIRELRKAIKKE</sequence>
<dbReference type="RefSeq" id="WP_162664568.1">
    <property type="nucleotide sequence ID" value="NZ_CP048020.1"/>
</dbReference>
<accession>A0A6P1Y5R2</accession>
<dbReference type="Proteomes" id="UP000464374">
    <property type="component" value="Chromosome"/>
</dbReference>
<keyword evidence="1" id="KW-1133">Transmembrane helix</keyword>
<proteinExistence type="predicted"/>
<reference evidence="2 3" key="1">
    <citation type="submission" date="2020-01" db="EMBL/GenBank/DDBJ databases">
        <title>Complete genome sequence of a human oral phylogroup 1 Treponema sp. strain ATCC 700766, originally isolated from periodontitis dental plaque.</title>
        <authorList>
            <person name="Chan Y."/>
            <person name="Huo Y.-B."/>
            <person name="Yu X.-L."/>
            <person name="Zeng H."/>
            <person name="Leung W.-K."/>
            <person name="Watt R.M."/>
        </authorList>
    </citation>
    <scope>NUCLEOTIDE SEQUENCE [LARGE SCALE GENOMIC DNA]</scope>
    <source>
        <strain evidence="2 3">OMZ 804</strain>
    </source>
</reference>
<feature type="transmembrane region" description="Helical" evidence="1">
    <location>
        <begin position="6"/>
        <end position="27"/>
    </location>
</feature>
<evidence type="ECO:0000313" key="2">
    <source>
        <dbReference type="EMBL" id="QHX44293.1"/>
    </source>
</evidence>